<evidence type="ECO:0008006" key="3">
    <source>
        <dbReference type="Google" id="ProtNLM"/>
    </source>
</evidence>
<name>A0A3B5M0G8_9TELE</name>
<organism evidence="1 2">
    <name type="scientific">Xiphophorus couchianus</name>
    <name type="common">Monterrey platyfish</name>
    <dbReference type="NCBI Taxonomy" id="32473"/>
    <lineage>
        <taxon>Eukaryota</taxon>
        <taxon>Metazoa</taxon>
        <taxon>Chordata</taxon>
        <taxon>Craniata</taxon>
        <taxon>Vertebrata</taxon>
        <taxon>Euteleostomi</taxon>
        <taxon>Actinopterygii</taxon>
        <taxon>Neopterygii</taxon>
        <taxon>Teleostei</taxon>
        <taxon>Neoteleostei</taxon>
        <taxon>Acanthomorphata</taxon>
        <taxon>Ovalentaria</taxon>
        <taxon>Atherinomorphae</taxon>
        <taxon>Cyprinodontiformes</taxon>
        <taxon>Poeciliidae</taxon>
        <taxon>Poeciliinae</taxon>
        <taxon>Xiphophorus</taxon>
    </lineage>
</organism>
<protein>
    <recommendedName>
        <fullName evidence="3">G-protein coupled receptors family 1 profile domain-containing protein</fullName>
    </recommendedName>
</protein>
<sequence length="65" mass="7571">MNAVKPFSGDSENFRAFRFYSLNAIMDPWVFIIFRKSVFRHLCSLLSCRFVRLRTCATNSSAEKS</sequence>
<accession>A0A3B5M0G8</accession>
<dbReference type="AlphaFoldDB" id="A0A3B5M0G8"/>
<dbReference type="Proteomes" id="UP000261380">
    <property type="component" value="Unplaced"/>
</dbReference>
<evidence type="ECO:0000313" key="1">
    <source>
        <dbReference type="Ensembl" id="ENSXCOP00000016755.1"/>
    </source>
</evidence>
<reference evidence="1" key="1">
    <citation type="submission" date="2025-08" db="UniProtKB">
        <authorList>
            <consortium name="Ensembl"/>
        </authorList>
    </citation>
    <scope>IDENTIFICATION</scope>
</reference>
<dbReference type="Ensembl" id="ENSXCOT00000016972.1">
    <property type="protein sequence ID" value="ENSXCOP00000016755.1"/>
    <property type="gene ID" value="ENSXCOG00000012635.1"/>
</dbReference>
<proteinExistence type="predicted"/>
<reference evidence="1" key="2">
    <citation type="submission" date="2025-09" db="UniProtKB">
        <authorList>
            <consortium name="Ensembl"/>
        </authorList>
    </citation>
    <scope>IDENTIFICATION</scope>
</reference>
<evidence type="ECO:0000313" key="2">
    <source>
        <dbReference type="Proteomes" id="UP000261380"/>
    </source>
</evidence>
<keyword evidence="2" id="KW-1185">Reference proteome</keyword>
<dbReference type="STRING" id="32473.ENSXCOP00000016755"/>